<comment type="catalytic activity">
    <reaction evidence="13">
        <text>DNA(n) + a 2'-deoxyribonucleoside 5'-triphosphate = DNA(n+1) + diphosphate</text>
        <dbReference type="Rhea" id="RHEA:22508"/>
        <dbReference type="Rhea" id="RHEA-COMP:17339"/>
        <dbReference type="Rhea" id="RHEA-COMP:17340"/>
        <dbReference type="ChEBI" id="CHEBI:33019"/>
        <dbReference type="ChEBI" id="CHEBI:61560"/>
        <dbReference type="ChEBI" id="CHEBI:173112"/>
        <dbReference type="EC" id="2.7.7.7"/>
    </reaction>
</comment>
<evidence type="ECO:0000256" key="14">
    <source>
        <dbReference type="SAM" id="MobiDB-lite"/>
    </source>
</evidence>
<keyword evidence="10 13" id="KW-0408">Iron</keyword>
<dbReference type="Pfam" id="PF08490">
    <property type="entry name" value="DUF1744"/>
    <property type="match status" value="1"/>
</dbReference>
<comment type="subcellular location">
    <subcellularLocation>
        <location evidence="1 13">Nucleus</location>
    </subcellularLocation>
</comment>
<evidence type="ECO:0000256" key="9">
    <source>
        <dbReference type="ARBA" id="ARBA00022932"/>
    </source>
</evidence>
<comment type="cofactor">
    <cofactor evidence="13">
        <name>[4Fe-4S] cluster</name>
        <dbReference type="ChEBI" id="CHEBI:49883"/>
    </cofactor>
</comment>
<dbReference type="InterPro" id="IPR012337">
    <property type="entry name" value="RNaseH-like_sf"/>
</dbReference>
<dbReference type="EMBL" id="UIVT01000004">
    <property type="protein sequence ID" value="SVP94957.1"/>
    <property type="molecule type" value="Genomic_DNA"/>
</dbReference>
<comment type="similarity">
    <text evidence="2 13">Belongs to the DNA polymerase type-B family.</text>
</comment>
<proteinExistence type="inferred from homology"/>
<feature type="compositionally biased region" description="Polar residues" evidence="14">
    <location>
        <begin position="636"/>
        <end position="645"/>
    </location>
</feature>
<organism evidence="16">
    <name type="scientific">Theileria annulata</name>
    <dbReference type="NCBI Taxonomy" id="5874"/>
    <lineage>
        <taxon>Eukaryota</taxon>
        <taxon>Sar</taxon>
        <taxon>Alveolata</taxon>
        <taxon>Apicomplexa</taxon>
        <taxon>Aconoidasida</taxon>
        <taxon>Piroplasmida</taxon>
        <taxon>Theileriidae</taxon>
        <taxon>Theileria</taxon>
    </lineage>
</organism>
<dbReference type="InterPro" id="IPR006172">
    <property type="entry name" value="DNA-dir_DNA_pol_B"/>
</dbReference>
<dbReference type="InterPro" id="IPR055191">
    <property type="entry name" value="POL2_thumb"/>
</dbReference>
<evidence type="ECO:0000256" key="7">
    <source>
        <dbReference type="ARBA" id="ARBA00022771"/>
    </source>
</evidence>
<keyword evidence="5 13" id="KW-0548">Nucleotidyltransferase</keyword>
<dbReference type="GO" id="GO:0008310">
    <property type="term" value="F:single-stranded DNA 3'-5' DNA exonuclease activity"/>
    <property type="evidence" value="ECO:0007669"/>
    <property type="project" value="TreeGrafter"/>
</dbReference>
<dbReference type="GO" id="GO:0006297">
    <property type="term" value="P:nucleotide-excision repair, DNA gap filling"/>
    <property type="evidence" value="ECO:0007669"/>
    <property type="project" value="TreeGrafter"/>
</dbReference>
<dbReference type="GO" id="GO:0000278">
    <property type="term" value="P:mitotic cell cycle"/>
    <property type="evidence" value="ECO:0007669"/>
    <property type="project" value="TreeGrafter"/>
</dbReference>
<accession>A0A3B0MXK6</accession>
<evidence type="ECO:0000256" key="1">
    <source>
        <dbReference type="ARBA" id="ARBA00004123"/>
    </source>
</evidence>
<dbReference type="GO" id="GO:0006287">
    <property type="term" value="P:base-excision repair, gap-filling"/>
    <property type="evidence" value="ECO:0007669"/>
    <property type="project" value="TreeGrafter"/>
</dbReference>
<keyword evidence="3 13" id="KW-0004">4Fe-4S</keyword>
<keyword evidence="7 13" id="KW-0863">Zinc-finger</keyword>
<dbReference type="PANTHER" id="PTHR10670">
    <property type="entry name" value="DNA POLYMERASE EPSILON CATALYTIC SUBUNIT A"/>
    <property type="match status" value="1"/>
</dbReference>
<dbReference type="InterPro" id="IPR043502">
    <property type="entry name" value="DNA/RNA_pol_sf"/>
</dbReference>
<evidence type="ECO:0000256" key="6">
    <source>
        <dbReference type="ARBA" id="ARBA00022723"/>
    </source>
</evidence>
<keyword evidence="4 13" id="KW-0808">Transferase</keyword>
<keyword evidence="13" id="KW-0238">DNA-binding</keyword>
<evidence type="ECO:0000256" key="3">
    <source>
        <dbReference type="ARBA" id="ARBA00022485"/>
    </source>
</evidence>
<dbReference type="SUPFAM" id="SSF53098">
    <property type="entry name" value="Ribonuclease H-like"/>
    <property type="match status" value="1"/>
</dbReference>
<dbReference type="SMART" id="SM00486">
    <property type="entry name" value="POLBc"/>
    <property type="match status" value="1"/>
</dbReference>
<dbReference type="InterPro" id="IPR023211">
    <property type="entry name" value="DNA_pol_palm_dom_sf"/>
</dbReference>
<evidence type="ECO:0000313" key="16">
    <source>
        <dbReference type="EMBL" id="SVP94957.1"/>
    </source>
</evidence>
<dbReference type="InterPro" id="IPR036397">
    <property type="entry name" value="RNaseH_sf"/>
</dbReference>
<comment type="function">
    <text evidence="13">DNA polymerase II participates in chromosomal DNA replication.</text>
</comment>
<keyword evidence="11 13" id="KW-0411">Iron-sulfur</keyword>
<dbReference type="VEuPathDB" id="PiroplasmaDB:TA09840"/>
<evidence type="ECO:0000256" key="13">
    <source>
        <dbReference type="RuleBase" id="RU365029"/>
    </source>
</evidence>
<keyword evidence="13" id="KW-0235">DNA replication</keyword>
<dbReference type="GO" id="GO:0008622">
    <property type="term" value="C:epsilon DNA polymerase complex"/>
    <property type="evidence" value="ECO:0007669"/>
    <property type="project" value="InterPro"/>
</dbReference>
<dbReference type="SUPFAM" id="SSF56672">
    <property type="entry name" value="DNA/RNA polymerases"/>
    <property type="match status" value="1"/>
</dbReference>
<evidence type="ECO:0000259" key="15">
    <source>
        <dbReference type="SMART" id="SM01159"/>
    </source>
</evidence>
<evidence type="ECO:0000256" key="10">
    <source>
        <dbReference type="ARBA" id="ARBA00023004"/>
    </source>
</evidence>
<evidence type="ECO:0000256" key="2">
    <source>
        <dbReference type="ARBA" id="ARBA00005755"/>
    </source>
</evidence>
<dbReference type="CDD" id="cd05779">
    <property type="entry name" value="DNA_polB_epsilon_exo"/>
    <property type="match status" value="1"/>
</dbReference>
<dbReference type="GO" id="GO:0045004">
    <property type="term" value="P:DNA replication proofreading"/>
    <property type="evidence" value="ECO:0007669"/>
    <property type="project" value="TreeGrafter"/>
</dbReference>
<evidence type="ECO:0000256" key="4">
    <source>
        <dbReference type="ARBA" id="ARBA00022679"/>
    </source>
</evidence>
<dbReference type="Pfam" id="PF03104">
    <property type="entry name" value="DNA_pol_B_exo1"/>
    <property type="match status" value="1"/>
</dbReference>
<sequence length="2316" mass="270299">MERVERAPNWNTNGKRCGFLYNVVVTNVKASVDLKRSVELKKTIKQSSSQIRDEKDSDNFYSNKTSLSAENQYNSALTLHFVSEDGAEWSTSLIYSPYFYIAVLREELMDIALQFLYNNFRSHSIGPVLLEPCRRIDLSLPNHLEKVDPVEGVSKHNLAKLIKISFKTIDQLERGRDMITSLKRQFEKDNQINESKNEYDEFDEDVFSSNYQSKTQYDNFNTVSKDSEITVEGMGLSKKYASNSVLRIIGELYEHDVLYINRVCIDLGIRCGTWYEVRREDFNVSVTPLEKTSVPPLNVFAWDIECYKPPLKFPDMETDEIMLISVMFNGQGYLIVNRTIVSKDIAEFLYQPREDIVGNACFKIYNERTERDLLMRFFYLINYLKPHIFVTYNGDNFDFPYVNRRAEINGIHMNKVSGLHLSSELFQHAAILNMDCYKWVERDSYLPFGSRTLKQVCKLMLKYNPVEIDPEDMVHLARVTPQKLAVYSVSDAVATYHLYMKFIHNFILALSYIVPLAPNEVLRQGAGTLCENLLMAQAYANNILFPNKHIQKAIRFYTNPETERQHLVYENTYIGGRVESLRCGIFRDDQAENFELSSSTYDDLINNLENSLIYWAKHSKIINNIDEIDIISETPMKTNNPMETDNSIETDNPMETENSMETDNSVRTENSVGIPSERLRRIFSRFDNFEQVYKELCVRLGRLRDEPNVRTYPRIYHLDVGAMYPNIIITQRLQPTAIVDEKFCEKCSYYSESERCQKRMRWKQRLEISPIDKSQILVVMQNLKARTYQPSEIPYQHREETFEDSEVDSDTQESELKPKVRTWEQLTEREKGAHLQRAVKACSQKIFKKTRIYKEADVESIICQRENHFYVQTVQTFRDRRYAFKHLKKEGENELKELIKNGCNDPVLIKSVREKILINDSLQLAYKCILNSFYGYVKRTGSRWYSMEMGAIVTYTGASIIDSARKLIEKIGIPIELDTDGIWCMLPDIFPAVLDLTYTVNTPEGDKKKSVELEYMTTVLNMLIAEEWTNEQYLDLEESGRYVTVQKNEIFFELDGPWHAMFLPASEKSEELLKKRYVVYNHNGQIVELKGFEIKRRSEMRMIQLFQEDIFPQYLMGQTKEQAYQNAAKVAISYRKILDTRASDLADDDLFDLLLSKKTVRKPVIEQPHQKCFGITSARRLSELFKNDSYLNDANLSMSFLLASQPTDAPRTARAIPIQTFKVDKTVRSQFLAKWLKIQLSTAMRMSSRDILDWNYYKERIDTQILKLVVLPAIMQGLINPIPQVELPKWVKRKQSILDNKHHNISSYFNTITQNIINTNHTVKNIENEVVDDVIDWLEELKKKWIKSVINFKNIQKNTFNKINYNLHKELKSKLLNGKSHGLDFDDYYSLFTETWHIIDFTLDPHECGYLNCKVSIYNKPVILNVRIELWRKLYVNSNSKLQFTTNGTTGGTTTNGTNTTNTNSINMKEVYMKEIKDNYFLPRGVNQMKLIELEMKESYFIKHLKNSINSILHKTIEGVYESKIPVTFDFISKIGTIINIRNYTPNNVLSEGLEFKSNSISSNISLQTVDLNYLSDFNITFVHIFHSIDNDTKRRNRIYVGIYNRGEQYINKIYIGGPIVLKKYNEEQFSNISLPILEKYKQKWINSNDIIGQYMNPYIFPDCFGYDYTIDIEGLDASSTACKNILKKVDSYLNSLRPSISKKKHFLYIYSSIDKSELGEWSKGEYYPVYFDPIGKSHPQILSNLFLKSSFEESISLLSKQFSIFEEKLSLSRISAIPIFVLLSLNTLDTFKCLFDIMYSRALRISNTILWGTNESGVDLGIIHLNNTHCDYDIQENENNFDFTLPGIYRSYGAKITFNQSIMYNAILLESKMNDYNNFEQNSNKNEHEIDLHSSIFHPNSFKILGTMLENLMNLTNLVYQKVDYVTFQNIVNMCSYLKSWLSDPTSILYDPALYSMAMVGTRQYLVRLMKQLLIKHKLKTIHVDPTYIIVQSDCISITKGRTRIEEALNDLASNQSKFKNTPFYVEEEYVAMVQIDKNNYIRYKNYVDASKENCTENLKVLEFMPLAVEMFIRYFMKTITLDPLWRSLKSYYEDKNSETSSDSIEPLNLVRTDFQRILKKIQDMIIHDWHQPGSYFSRLYDLISDTETFAKTFDKNNKLVKIEFPRLPGTTLTDSDDWRLVTINLLLHIMKIDKSLDWTNFSLISSFDEKMYRLYMLTSQSEYNNNNWKSPSKPCKICLKSFDNTQIEAKLIQYLENIFYAYQAQDYICPICKSVKNIYRRSNCTNCFSIASEIAQAANMKNLQECLVIFNSLI</sequence>
<dbReference type="Pfam" id="PF22634">
    <property type="entry name" value="POL2_thumb"/>
    <property type="match status" value="1"/>
</dbReference>
<dbReference type="GO" id="GO:0003677">
    <property type="term" value="F:DNA binding"/>
    <property type="evidence" value="ECO:0007669"/>
    <property type="project" value="UniProtKB-KW"/>
</dbReference>
<feature type="compositionally biased region" description="Polar residues" evidence="14">
    <location>
        <begin position="661"/>
        <end position="671"/>
    </location>
</feature>
<dbReference type="GO" id="GO:0000166">
    <property type="term" value="F:nucleotide binding"/>
    <property type="evidence" value="ECO:0007669"/>
    <property type="project" value="InterPro"/>
</dbReference>
<evidence type="ECO:0000256" key="12">
    <source>
        <dbReference type="ARBA" id="ARBA00023242"/>
    </source>
</evidence>
<dbReference type="InterPro" id="IPR042087">
    <property type="entry name" value="DNA_pol_B_thumb"/>
</dbReference>
<evidence type="ECO:0000256" key="8">
    <source>
        <dbReference type="ARBA" id="ARBA00022833"/>
    </source>
</evidence>
<dbReference type="InterPro" id="IPR013697">
    <property type="entry name" value="DNA_pol_e_suA_C"/>
</dbReference>
<dbReference type="SMART" id="SM01159">
    <property type="entry name" value="DUF1744"/>
    <property type="match status" value="1"/>
</dbReference>
<dbReference type="Gene3D" id="3.90.1600.10">
    <property type="entry name" value="Palm domain of DNA polymerase"/>
    <property type="match status" value="1"/>
</dbReference>
<evidence type="ECO:0000256" key="11">
    <source>
        <dbReference type="ARBA" id="ARBA00023014"/>
    </source>
</evidence>
<feature type="domain" description="DNA polymerase epsilon catalytic subunit A C-terminal" evidence="15">
    <location>
        <begin position="1650"/>
        <end position="2045"/>
    </location>
</feature>
<keyword evidence="12 13" id="KW-0539">Nucleus</keyword>
<protein>
    <recommendedName>
        <fullName evidence="13">DNA polymerase epsilon catalytic subunit</fullName>
        <ecNumber evidence="13">2.7.7.7</ecNumber>
    </recommendedName>
</protein>
<dbReference type="GO" id="GO:0008270">
    <property type="term" value="F:zinc ion binding"/>
    <property type="evidence" value="ECO:0007669"/>
    <property type="project" value="UniProtKB-KW"/>
</dbReference>
<feature type="compositionally biased region" description="Acidic residues" evidence="14">
    <location>
        <begin position="646"/>
        <end position="660"/>
    </location>
</feature>
<dbReference type="Gene3D" id="1.10.132.60">
    <property type="entry name" value="DNA polymerase family B, C-terminal domain"/>
    <property type="match status" value="1"/>
</dbReference>
<dbReference type="GO" id="GO:0003887">
    <property type="term" value="F:DNA-directed DNA polymerase activity"/>
    <property type="evidence" value="ECO:0007669"/>
    <property type="project" value="UniProtKB-KW"/>
</dbReference>
<dbReference type="GO" id="GO:0006272">
    <property type="term" value="P:leading strand elongation"/>
    <property type="evidence" value="ECO:0007669"/>
    <property type="project" value="TreeGrafter"/>
</dbReference>
<dbReference type="GO" id="GO:0051539">
    <property type="term" value="F:4 iron, 4 sulfur cluster binding"/>
    <property type="evidence" value="ECO:0007669"/>
    <property type="project" value="UniProtKB-KW"/>
</dbReference>
<dbReference type="InterPro" id="IPR006133">
    <property type="entry name" value="DNA-dir_DNA_pol_B_exonuc"/>
</dbReference>
<dbReference type="EC" id="2.7.7.7" evidence="13"/>
<evidence type="ECO:0000256" key="5">
    <source>
        <dbReference type="ARBA" id="ARBA00022695"/>
    </source>
</evidence>
<dbReference type="PANTHER" id="PTHR10670:SF0">
    <property type="entry name" value="DNA POLYMERASE EPSILON CATALYTIC SUBUNIT A"/>
    <property type="match status" value="1"/>
</dbReference>
<dbReference type="Gene3D" id="3.30.420.10">
    <property type="entry name" value="Ribonuclease H-like superfamily/Ribonuclease H"/>
    <property type="match status" value="1"/>
</dbReference>
<keyword evidence="6 13" id="KW-0479">Metal-binding</keyword>
<reference evidence="16" key="1">
    <citation type="submission" date="2018-07" db="EMBL/GenBank/DDBJ databases">
        <authorList>
            <person name="Quirk P.G."/>
            <person name="Krulwich T.A."/>
        </authorList>
    </citation>
    <scope>NUCLEOTIDE SEQUENCE</scope>
    <source>
        <strain evidence="16">Anand</strain>
    </source>
</reference>
<keyword evidence="9 13" id="KW-0239">DNA-directed DNA polymerase</keyword>
<feature type="region of interest" description="Disordered" evidence="14">
    <location>
        <begin position="636"/>
        <end position="671"/>
    </location>
</feature>
<name>A0A3B0MXK6_THEAN</name>
<dbReference type="InterPro" id="IPR029703">
    <property type="entry name" value="POL2"/>
</dbReference>
<gene>
    <name evidence="16" type="ORF">TAT_000373300</name>
</gene>
<keyword evidence="8 13" id="KW-0862">Zinc</keyword>